<dbReference type="GO" id="GO:0012505">
    <property type="term" value="C:endomembrane system"/>
    <property type="evidence" value="ECO:0007669"/>
    <property type="project" value="UniProtKB-SubCell"/>
</dbReference>
<evidence type="ECO:0000256" key="9">
    <source>
        <dbReference type="ARBA" id="ARBA00023136"/>
    </source>
</evidence>
<evidence type="ECO:0000256" key="3">
    <source>
        <dbReference type="ARBA" id="ARBA00022475"/>
    </source>
</evidence>
<evidence type="ECO:0000256" key="8">
    <source>
        <dbReference type="ARBA" id="ARBA00023065"/>
    </source>
</evidence>
<evidence type="ECO:0000256" key="1">
    <source>
        <dbReference type="ARBA" id="ARBA00005513"/>
    </source>
</evidence>
<evidence type="ECO:0000256" key="15">
    <source>
        <dbReference type="SAM" id="Coils"/>
    </source>
</evidence>
<evidence type="ECO:0000256" key="11">
    <source>
        <dbReference type="ARBA" id="ARBA00025198"/>
    </source>
</evidence>
<dbReference type="AlphaFoldDB" id="A0A0M1N280"/>
<proteinExistence type="inferred from homology"/>
<comment type="similarity">
    <text evidence="1 13 14">Belongs to the ATPase B chain family.</text>
</comment>
<dbReference type="PANTHER" id="PTHR33445">
    <property type="entry name" value="ATP SYNTHASE SUBUNIT B', CHLOROPLASTIC"/>
    <property type="match status" value="1"/>
</dbReference>
<dbReference type="InterPro" id="IPR050059">
    <property type="entry name" value="ATP_synthase_B_chain"/>
</dbReference>
<evidence type="ECO:0000256" key="12">
    <source>
        <dbReference type="ARBA" id="ARBA00037847"/>
    </source>
</evidence>
<dbReference type="GO" id="GO:0005886">
    <property type="term" value="C:plasma membrane"/>
    <property type="evidence" value="ECO:0007669"/>
    <property type="project" value="UniProtKB-SubCell"/>
</dbReference>
<evidence type="ECO:0000256" key="14">
    <source>
        <dbReference type="RuleBase" id="RU003848"/>
    </source>
</evidence>
<dbReference type="InterPro" id="IPR005864">
    <property type="entry name" value="ATP_synth_F0_bsu_bac"/>
</dbReference>
<dbReference type="GO" id="GO:0046933">
    <property type="term" value="F:proton-transporting ATP synthase activity, rotational mechanism"/>
    <property type="evidence" value="ECO:0007669"/>
    <property type="project" value="UniProtKB-UniRule"/>
</dbReference>
<dbReference type="GO" id="GO:0045259">
    <property type="term" value="C:proton-transporting ATP synthase complex"/>
    <property type="evidence" value="ECO:0007669"/>
    <property type="project" value="UniProtKB-KW"/>
</dbReference>
<evidence type="ECO:0000256" key="10">
    <source>
        <dbReference type="ARBA" id="ARBA00023310"/>
    </source>
</evidence>
<reference evidence="17" key="1">
    <citation type="submission" date="2015-08" db="EMBL/GenBank/DDBJ databases">
        <title>Genome sequencing project for genomic taxonomy and phylogenomics of Bacillus-like bacteria.</title>
        <authorList>
            <person name="Liu B."/>
            <person name="Wang J."/>
            <person name="Zhu Y."/>
            <person name="Liu G."/>
            <person name="Chen Q."/>
            <person name="Chen Z."/>
            <person name="Lan J."/>
            <person name="Che J."/>
            <person name="Ge C."/>
            <person name="Shi H."/>
            <person name="Pan Z."/>
            <person name="Liu X."/>
        </authorList>
    </citation>
    <scope>NUCLEOTIDE SEQUENCE [LARGE SCALE GENOMIC DNA]</scope>
    <source>
        <strain evidence="17">FJAT-22460</strain>
    </source>
</reference>
<feature type="transmembrane region" description="Helical" evidence="13">
    <location>
        <begin position="6"/>
        <end position="23"/>
    </location>
</feature>
<dbReference type="CDD" id="cd06503">
    <property type="entry name" value="ATP-synt_Fo_b"/>
    <property type="match status" value="1"/>
</dbReference>
<dbReference type="Gene3D" id="1.20.5.620">
    <property type="entry name" value="F1F0 ATP synthase subunit B, membrane domain"/>
    <property type="match status" value="1"/>
</dbReference>
<organism evidence="16 17">
    <name type="scientific">Paenibacillus solani</name>
    <dbReference type="NCBI Taxonomy" id="1705565"/>
    <lineage>
        <taxon>Bacteria</taxon>
        <taxon>Bacillati</taxon>
        <taxon>Bacillota</taxon>
        <taxon>Bacilli</taxon>
        <taxon>Bacillales</taxon>
        <taxon>Paenibacillaceae</taxon>
        <taxon>Paenibacillus</taxon>
    </lineage>
</organism>
<name>A0A0M1N280_9BACL</name>
<feature type="coiled-coil region" evidence="15">
    <location>
        <begin position="53"/>
        <end position="106"/>
    </location>
</feature>
<dbReference type="HAMAP" id="MF_01398">
    <property type="entry name" value="ATP_synth_b_bprime"/>
    <property type="match status" value="1"/>
</dbReference>
<comment type="function">
    <text evidence="11 13">F(1)F(0) ATP synthase produces ATP from ADP in the presence of a proton or sodium gradient. F-type ATPases consist of two structural domains, F(1) containing the extramembraneous catalytic core and F(0) containing the membrane proton channel, linked together by a central stalk and a peripheral stalk. During catalysis, ATP synthesis in the catalytic domain of F(1) is coupled via a rotary mechanism of the central stalk subunits to proton translocation.</text>
</comment>
<keyword evidence="10 13" id="KW-0066">ATP synthesis</keyword>
<keyword evidence="9 13" id="KW-0472">Membrane</keyword>
<evidence type="ECO:0000256" key="13">
    <source>
        <dbReference type="HAMAP-Rule" id="MF_01398"/>
    </source>
</evidence>
<dbReference type="PANTHER" id="PTHR33445:SF1">
    <property type="entry name" value="ATP SYNTHASE SUBUNIT B"/>
    <property type="match status" value="1"/>
</dbReference>
<sequence length="163" mass="18701">MGEVLWENIIVSILAFAILYFLLNKYAFGKLFAIMEQRRELVVSQLDEASKTREQAHVYVEEQKQALNQARQEAHEIIERSKQTSNKQAEQILELAKEEADRIKVDAVREIESEKTKAVAELRGEIGSVSVKIAEKLIEREVKNDQAQEELVDQYLKEVGGRS</sequence>
<dbReference type="PATRIC" id="fig|1705565.3.peg.1601"/>
<dbReference type="OrthoDB" id="282095at2"/>
<keyword evidence="3 13" id="KW-1003">Cell membrane</keyword>
<evidence type="ECO:0000256" key="4">
    <source>
        <dbReference type="ARBA" id="ARBA00022547"/>
    </source>
</evidence>
<dbReference type="SUPFAM" id="SSF81573">
    <property type="entry name" value="F1F0 ATP synthase subunit B, membrane domain"/>
    <property type="match status" value="1"/>
</dbReference>
<evidence type="ECO:0000256" key="2">
    <source>
        <dbReference type="ARBA" id="ARBA00022448"/>
    </source>
</evidence>
<keyword evidence="5 13" id="KW-0812">Transmembrane</keyword>
<dbReference type="GO" id="GO:0046961">
    <property type="term" value="F:proton-transporting ATPase activity, rotational mechanism"/>
    <property type="evidence" value="ECO:0007669"/>
    <property type="project" value="TreeGrafter"/>
</dbReference>
<evidence type="ECO:0000313" key="16">
    <source>
        <dbReference type="EMBL" id="KOR76253.1"/>
    </source>
</evidence>
<comment type="subunit">
    <text evidence="13">F-type ATPases have 2 components, F(1) - the catalytic core - and F(0) - the membrane proton channel. F(1) has five subunits: alpha(3), beta(3), gamma(1), delta(1), epsilon(1). F(0) has three main subunits: a(1), b(2) and c(10-14). The alpha and beta chains form an alternating ring which encloses part of the gamma chain. F(1) is attached to F(0) by a central stalk formed by the gamma and epsilon chains, while a peripheral stalk is formed by the delta and b chains.</text>
</comment>
<dbReference type="Proteomes" id="UP000036932">
    <property type="component" value="Unassembled WGS sequence"/>
</dbReference>
<accession>A0A0M1N280</accession>
<evidence type="ECO:0000256" key="6">
    <source>
        <dbReference type="ARBA" id="ARBA00022781"/>
    </source>
</evidence>
<dbReference type="InterPro" id="IPR002146">
    <property type="entry name" value="ATP_synth_b/b'su_bac/chlpt"/>
</dbReference>
<dbReference type="NCBIfam" id="TIGR01144">
    <property type="entry name" value="ATP_synt_b"/>
    <property type="match status" value="1"/>
</dbReference>
<keyword evidence="15" id="KW-0175">Coiled coil</keyword>
<dbReference type="InterPro" id="IPR028987">
    <property type="entry name" value="ATP_synth_B-like_membr_sf"/>
</dbReference>
<keyword evidence="2 13" id="KW-0813">Transport</keyword>
<comment type="caution">
    <text evidence="16">The sequence shown here is derived from an EMBL/GenBank/DDBJ whole genome shotgun (WGS) entry which is preliminary data.</text>
</comment>
<keyword evidence="7 13" id="KW-1133">Transmembrane helix</keyword>
<dbReference type="EMBL" id="LIUT01000008">
    <property type="protein sequence ID" value="KOR76253.1"/>
    <property type="molecule type" value="Genomic_DNA"/>
</dbReference>
<evidence type="ECO:0000313" key="17">
    <source>
        <dbReference type="Proteomes" id="UP000036932"/>
    </source>
</evidence>
<keyword evidence="4 13" id="KW-0138">CF(0)</keyword>
<dbReference type="RefSeq" id="WP_053491147.1">
    <property type="nucleotide sequence ID" value="NZ_LIUT01000008.1"/>
</dbReference>
<keyword evidence="8 13" id="KW-0406">Ion transport</keyword>
<dbReference type="Pfam" id="PF00430">
    <property type="entry name" value="ATP-synt_B"/>
    <property type="match status" value="1"/>
</dbReference>
<comment type="subcellular location">
    <subcellularLocation>
        <location evidence="13">Cell membrane</location>
        <topology evidence="13">Single-pass membrane protein</topology>
    </subcellularLocation>
    <subcellularLocation>
        <location evidence="12">Endomembrane system</location>
        <topology evidence="12">Single-pass membrane protein</topology>
    </subcellularLocation>
</comment>
<evidence type="ECO:0000256" key="7">
    <source>
        <dbReference type="ARBA" id="ARBA00022989"/>
    </source>
</evidence>
<protein>
    <recommendedName>
        <fullName evidence="13">ATP synthase subunit b</fullName>
    </recommendedName>
    <alternativeName>
        <fullName evidence="13">ATP synthase F(0) sector subunit b</fullName>
    </alternativeName>
    <alternativeName>
        <fullName evidence="13">ATPase subunit I</fullName>
    </alternativeName>
    <alternativeName>
        <fullName evidence="13">F-type ATPase subunit b</fullName>
        <shortName evidence="13">F-ATPase subunit b</shortName>
    </alternativeName>
</protein>
<comment type="function">
    <text evidence="13">Component of the F(0) channel, it forms part of the peripheral stalk, linking F(1) to F(0).</text>
</comment>
<keyword evidence="6 13" id="KW-0375">Hydrogen ion transport</keyword>
<keyword evidence="17" id="KW-1185">Reference proteome</keyword>
<gene>
    <name evidence="13" type="primary">atpF</name>
    <name evidence="16" type="ORF">AM231_26900</name>
</gene>
<evidence type="ECO:0000256" key="5">
    <source>
        <dbReference type="ARBA" id="ARBA00022692"/>
    </source>
</evidence>